<evidence type="ECO:0000313" key="1">
    <source>
        <dbReference type="EMBL" id="GAA1970515.1"/>
    </source>
</evidence>
<accession>A0ABN2RKG6</accession>
<protein>
    <recommendedName>
        <fullName evidence="3">PH (Pleckstrin Homology) domain-containing protein</fullName>
    </recommendedName>
</protein>
<dbReference type="RefSeq" id="WP_344058640.1">
    <property type="nucleotide sequence ID" value="NZ_BAAAPU010000003.1"/>
</dbReference>
<evidence type="ECO:0000313" key="2">
    <source>
        <dbReference type="Proteomes" id="UP001500013"/>
    </source>
</evidence>
<reference evidence="1 2" key="1">
    <citation type="journal article" date="2019" name="Int. J. Syst. Evol. Microbiol.">
        <title>The Global Catalogue of Microorganisms (GCM) 10K type strain sequencing project: providing services to taxonomists for standard genome sequencing and annotation.</title>
        <authorList>
            <consortium name="The Broad Institute Genomics Platform"/>
            <consortium name="The Broad Institute Genome Sequencing Center for Infectious Disease"/>
            <person name="Wu L."/>
            <person name="Ma J."/>
        </authorList>
    </citation>
    <scope>NUCLEOTIDE SEQUENCE [LARGE SCALE GENOMIC DNA]</scope>
    <source>
        <strain evidence="1 2">JCM 15628</strain>
    </source>
</reference>
<gene>
    <name evidence="1" type="ORF">GCM10009817_08030</name>
</gene>
<keyword evidence="2" id="KW-1185">Reference proteome</keyword>
<proteinExistence type="predicted"/>
<dbReference type="EMBL" id="BAAAPU010000003">
    <property type="protein sequence ID" value="GAA1970515.1"/>
    <property type="molecule type" value="Genomic_DNA"/>
</dbReference>
<name>A0ABN2RKG6_9MICO</name>
<evidence type="ECO:0008006" key="3">
    <source>
        <dbReference type="Google" id="ProtNLM"/>
    </source>
</evidence>
<comment type="caution">
    <text evidence="1">The sequence shown here is derived from an EMBL/GenBank/DDBJ whole genome shotgun (WGS) entry which is preliminary data.</text>
</comment>
<dbReference type="Proteomes" id="UP001500013">
    <property type="component" value="Unassembled WGS sequence"/>
</dbReference>
<sequence length="115" mass="11814">MSAVHLNPSELTVELTPAEKVAGLHGDVTIPLAAVTAVDVVPDALAATHGLRAPGLSLPGVRKVGTWRTGNGSEFVVATRGQGGVRLTLTGHEFASVLLGDDDAEALATRIRTAR</sequence>
<organism evidence="1 2">
    <name type="scientific">Terrabacter lapilli</name>
    <dbReference type="NCBI Taxonomy" id="436231"/>
    <lineage>
        <taxon>Bacteria</taxon>
        <taxon>Bacillati</taxon>
        <taxon>Actinomycetota</taxon>
        <taxon>Actinomycetes</taxon>
        <taxon>Micrococcales</taxon>
        <taxon>Intrasporangiaceae</taxon>
        <taxon>Terrabacter</taxon>
    </lineage>
</organism>